<dbReference type="eggNOG" id="ENOG502T3DZ">
    <property type="taxonomic scope" value="Eukaryota"/>
</dbReference>
<reference evidence="2" key="1">
    <citation type="submission" date="2016-11" db="UniProtKB">
        <authorList>
            <consortium name="WormBaseParasite"/>
        </authorList>
    </citation>
    <scope>IDENTIFICATION</scope>
</reference>
<sequence>MKVAPMEEEMIDLRRKIHIVSLKCDIHSLKMIAMMRFLLNFEKTKNQKFTVNYSQMNAEAFLKTRNEHANLVELVIEKMNETVSEELKEKIASIRRKGAYYSVRGERSFVRYTKNLSELNNALRCILATFQTTN</sequence>
<evidence type="ECO:0000313" key="2">
    <source>
        <dbReference type="WBParaSite" id="Csp11.Scaffold629.g13822.t1"/>
    </source>
</evidence>
<dbReference type="AlphaFoldDB" id="A0A1I7U168"/>
<evidence type="ECO:0000313" key="1">
    <source>
        <dbReference type="Proteomes" id="UP000095282"/>
    </source>
</evidence>
<accession>A0A1I7U168</accession>
<dbReference type="WBParaSite" id="Csp11.Scaffold629.g13822.t1">
    <property type="protein sequence ID" value="Csp11.Scaffold629.g13822.t1"/>
    <property type="gene ID" value="Csp11.Scaffold629.g13822"/>
</dbReference>
<proteinExistence type="predicted"/>
<dbReference type="Proteomes" id="UP000095282">
    <property type="component" value="Unplaced"/>
</dbReference>
<name>A0A1I7U168_9PELO</name>
<protein>
    <submittedName>
        <fullName evidence="2">SPK domain-containing protein</fullName>
    </submittedName>
</protein>
<keyword evidence="1" id="KW-1185">Reference proteome</keyword>
<organism evidence="1 2">
    <name type="scientific">Caenorhabditis tropicalis</name>
    <dbReference type="NCBI Taxonomy" id="1561998"/>
    <lineage>
        <taxon>Eukaryota</taxon>
        <taxon>Metazoa</taxon>
        <taxon>Ecdysozoa</taxon>
        <taxon>Nematoda</taxon>
        <taxon>Chromadorea</taxon>
        <taxon>Rhabditida</taxon>
        <taxon>Rhabditina</taxon>
        <taxon>Rhabditomorpha</taxon>
        <taxon>Rhabditoidea</taxon>
        <taxon>Rhabditidae</taxon>
        <taxon>Peloderinae</taxon>
        <taxon>Caenorhabditis</taxon>
    </lineage>
</organism>